<proteinExistence type="predicted"/>
<keyword evidence="1" id="KW-1133">Transmembrane helix</keyword>
<dbReference type="EMBL" id="FLMQ01000056">
    <property type="protein sequence ID" value="SBP89123.1"/>
    <property type="molecule type" value="Genomic_DNA"/>
</dbReference>
<reference evidence="2 3" key="1">
    <citation type="submission" date="2016-06" db="EMBL/GenBank/DDBJ databases">
        <authorList>
            <person name="Kjaerup R.B."/>
            <person name="Dalgaard T.S."/>
            <person name="Juul-Madsen H.R."/>
        </authorList>
    </citation>
    <scope>NUCLEOTIDE SEQUENCE [LARGE SCALE GENOMIC DNA]</scope>
    <source>
        <strain evidence="2 3">DSM 16361</strain>
    </source>
</reference>
<dbReference type="RefSeq" id="WP_141202419.1">
    <property type="nucleotide sequence ID" value="NZ_LT592171.1"/>
</dbReference>
<keyword evidence="3" id="KW-1185">Reference proteome</keyword>
<keyword evidence="1" id="KW-0812">Transmembrane</keyword>
<sequence>MRNFQQNARSRRPFFAALATKLLLEVMRRALPLLTMAGFSLGVAVMLGLKMLTETPAQKAWSRRRHFSLAFSSRS</sequence>
<feature type="transmembrane region" description="Helical" evidence="1">
    <location>
        <begin position="30"/>
        <end position="49"/>
    </location>
</feature>
<protein>
    <submittedName>
        <fullName evidence="2">Uncharacterized protein</fullName>
    </submittedName>
</protein>
<dbReference type="AlphaFoldDB" id="A0A238D733"/>
<evidence type="ECO:0000256" key="1">
    <source>
        <dbReference type="SAM" id="Phobius"/>
    </source>
</evidence>
<dbReference type="OrthoDB" id="8539650at2"/>
<evidence type="ECO:0000313" key="2">
    <source>
        <dbReference type="EMBL" id="SBP89123.1"/>
    </source>
</evidence>
<keyword evidence="1" id="KW-0472">Membrane</keyword>
<evidence type="ECO:0000313" key="3">
    <source>
        <dbReference type="Proteomes" id="UP000214566"/>
    </source>
</evidence>
<organism evidence="2 3">
    <name type="scientific">Thiomonas delicata</name>
    <name type="common">Thiomonas cuprina</name>
    <dbReference type="NCBI Taxonomy" id="364030"/>
    <lineage>
        <taxon>Bacteria</taxon>
        <taxon>Pseudomonadati</taxon>
        <taxon>Pseudomonadota</taxon>
        <taxon>Betaproteobacteria</taxon>
        <taxon>Burkholderiales</taxon>
        <taxon>Thiomonas</taxon>
    </lineage>
</organism>
<name>A0A238D733_THIDL</name>
<dbReference type="Proteomes" id="UP000214566">
    <property type="component" value="Unassembled WGS sequence"/>
</dbReference>
<gene>
    <name evidence="2" type="ORF">THIARS_70743</name>
</gene>
<accession>A0A238D733</accession>